<keyword evidence="2" id="KW-1185">Reference proteome</keyword>
<proteinExistence type="predicted"/>
<dbReference type="VEuPathDB" id="FungiDB:PSTT_16801"/>
<dbReference type="VEuPathDB" id="FungiDB:PSTT_09763"/>
<gene>
    <name evidence="1" type="ORF">PSTT_16801</name>
</gene>
<comment type="caution">
    <text evidence="1">The sequence shown here is derived from an EMBL/GenBank/DDBJ whole genome shotgun (WGS) entry which is preliminary data.</text>
</comment>
<organism evidence="1 2">
    <name type="scientific">Puccinia striiformis</name>
    <dbReference type="NCBI Taxonomy" id="27350"/>
    <lineage>
        <taxon>Eukaryota</taxon>
        <taxon>Fungi</taxon>
        <taxon>Dikarya</taxon>
        <taxon>Basidiomycota</taxon>
        <taxon>Pucciniomycotina</taxon>
        <taxon>Pucciniomycetes</taxon>
        <taxon>Pucciniales</taxon>
        <taxon>Pucciniaceae</taxon>
        <taxon>Puccinia</taxon>
    </lineage>
</organism>
<protein>
    <submittedName>
        <fullName evidence="1">Uncharacterized protein</fullName>
    </submittedName>
</protein>
<dbReference type="Proteomes" id="UP000239156">
    <property type="component" value="Unassembled WGS sequence"/>
</dbReference>
<evidence type="ECO:0000313" key="1">
    <source>
        <dbReference type="EMBL" id="POV94550.1"/>
    </source>
</evidence>
<reference evidence="1" key="1">
    <citation type="submission" date="2017-12" db="EMBL/GenBank/DDBJ databases">
        <title>Gene loss provides genomic basis for host adaptation in cereal stripe rust fungi.</title>
        <authorList>
            <person name="Xia C."/>
        </authorList>
    </citation>
    <scope>NUCLEOTIDE SEQUENCE [LARGE SCALE GENOMIC DNA]</scope>
    <source>
        <strain evidence="1">93-210</strain>
    </source>
</reference>
<accession>A0A2S4UBA6</accession>
<sequence length="84" mass="8618">MFSLRVLSVVMLVSALCCIDTVTSTVVPNPPCIGKSGTPYLVCKKASENFYNSNKACAPGETGSCCPTQVGDNAIALPNGCTSA</sequence>
<dbReference type="VEuPathDB" id="FungiDB:PSHT_14596"/>
<name>A0A2S4UBA6_9BASI</name>
<evidence type="ECO:0000313" key="2">
    <source>
        <dbReference type="Proteomes" id="UP000239156"/>
    </source>
</evidence>
<dbReference type="EMBL" id="PKSL01000408">
    <property type="protein sequence ID" value="POV94550.1"/>
    <property type="molecule type" value="Genomic_DNA"/>
</dbReference>
<dbReference type="AlphaFoldDB" id="A0A2S4UBA6"/>